<dbReference type="GO" id="GO:0030322">
    <property type="term" value="P:stabilization of membrane potential"/>
    <property type="evidence" value="ECO:0007669"/>
    <property type="project" value="TreeGrafter"/>
</dbReference>
<dbReference type="GO" id="GO:0015271">
    <property type="term" value="F:outward rectifier potassium channel activity"/>
    <property type="evidence" value="ECO:0007669"/>
    <property type="project" value="TreeGrafter"/>
</dbReference>
<evidence type="ECO:0000256" key="3">
    <source>
        <dbReference type="ARBA" id="ARBA00022448"/>
    </source>
</evidence>
<protein>
    <recommendedName>
        <fullName evidence="14">Potassium channel domain-containing protein</fullName>
    </recommendedName>
</protein>
<dbReference type="Gene3D" id="1.10.287.70">
    <property type="match status" value="1"/>
</dbReference>
<dbReference type="InterPro" id="IPR003280">
    <property type="entry name" value="2pore_dom_K_chnl"/>
</dbReference>
<keyword evidence="11 12" id="KW-0407">Ion channel</keyword>
<dbReference type="PANTHER" id="PTHR11003">
    <property type="entry name" value="POTASSIUM CHANNEL, SUBFAMILY K"/>
    <property type="match status" value="1"/>
</dbReference>
<sequence>MFKEDINAMHENGATVYLKLQRTSNTIWPSIRAMDKKSSRALMLILTTFTYLLLGAAVFDVLESETERYVREEIAFVQEKLQAKYNFSVRDMQLFESVAVKSIPHKAGFQWQFTGAFYFAIVVITTVGYGHSAPETTAGRFFCMVFALAGIPLGLIMFQSIGERVNTFIAFCLHQLQLNLQKRGYTWMREVATKHLLLVSLSIGTSIIIIGTVVFHREERWTLFDAYYYCFITLSTIGFGDLVPLQQGSALQLRPFYVVFTLLFVVLGLAVFSACVNLLVLGFMAPNADVVTAAIREPQSAIVFERFASMHNANQTRVSFSGLTKRSKQFLIHETTLEKMRNYGSAMKICKICHQPRRKRIGYSVQRPPTENIEHLLYFNLD</sequence>
<feature type="transmembrane region" description="Helical" evidence="13">
    <location>
        <begin position="109"/>
        <end position="129"/>
    </location>
</feature>
<dbReference type="PRINTS" id="PR01095">
    <property type="entry name" value="TASKCHANNEL"/>
</dbReference>
<dbReference type="Pfam" id="PF07885">
    <property type="entry name" value="Ion_trans_2"/>
    <property type="match status" value="2"/>
</dbReference>
<evidence type="ECO:0000256" key="2">
    <source>
        <dbReference type="ARBA" id="ARBA00006666"/>
    </source>
</evidence>
<evidence type="ECO:0000256" key="9">
    <source>
        <dbReference type="ARBA" id="ARBA00023065"/>
    </source>
</evidence>
<evidence type="ECO:0000256" key="1">
    <source>
        <dbReference type="ARBA" id="ARBA00004141"/>
    </source>
</evidence>
<dbReference type="Proteomes" id="UP001176961">
    <property type="component" value="Unassembled WGS sequence"/>
</dbReference>
<name>A0AA36MEM3_CYLNA</name>
<feature type="transmembrane region" description="Helical" evidence="13">
    <location>
        <begin position="227"/>
        <end position="245"/>
    </location>
</feature>
<evidence type="ECO:0000256" key="12">
    <source>
        <dbReference type="RuleBase" id="RU003857"/>
    </source>
</evidence>
<keyword evidence="5 12" id="KW-0812">Transmembrane</keyword>
<evidence type="ECO:0000313" key="15">
    <source>
        <dbReference type="EMBL" id="CAJ0609711.1"/>
    </source>
</evidence>
<gene>
    <name evidence="15" type="ORF">CYNAS_LOCUS21694</name>
</gene>
<dbReference type="GO" id="GO:0005886">
    <property type="term" value="C:plasma membrane"/>
    <property type="evidence" value="ECO:0007669"/>
    <property type="project" value="TreeGrafter"/>
</dbReference>
<evidence type="ECO:0000259" key="14">
    <source>
        <dbReference type="Pfam" id="PF07885"/>
    </source>
</evidence>
<keyword evidence="9 12" id="KW-0406">Ion transport</keyword>
<reference evidence="15" key="1">
    <citation type="submission" date="2023-07" db="EMBL/GenBank/DDBJ databases">
        <authorList>
            <consortium name="CYATHOMIX"/>
        </authorList>
    </citation>
    <scope>NUCLEOTIDE SEQUENCE</scope>
    <source>
        <strain evidence="15">N/A</strain>
    </source>
</reference>
<evidence type="ECO:0000256" key="13">
    <source>
        <dbReference type="SAM" id="Phobius"/>
    </source>
</evidence>
<feature type="transmembrane region" description="Helical" evidence="13">
    <location>
        <begin position="141"/>
        <end position="161"/>
    </location>
</feature>
<feature type="transmembrane region" description="Helical" evidence="13">
    <location>
        <begin position="41"/>
        <end position="59"/>
    </location>
</feature>
<evidence type="ECO:0000256" key="7">
    <source>
        <dbReference type="ARBA" id="ARBA00022958"/>
    </source>
</evidence>
<keyword evidence="10 13" id="KW-0472">Membrane</keyword>
<dbReference type="SUPFAM" id="SSF81324">
    <property type="entry name" value="Voltage-gated potassium channels"/>
    <property type="match status" value="2"/>
</dbReference>
<evidence type="ECO:0000256" key="8">
    <source>
        <dbReference type="ARBA" id="ARBA00022989"/>
    </source>
</evidence>
<dbReference type="PRINTS" id="PR01333">
    <property type="entry name" value="2POREKCHANEL"/>
</dbReference>
<evidence type="ECO:0000313" key="16">
    <source>
        <dbReference type="Proteomes" id="UP001176961"/>
    </source>
</evidence>
<evidence type="ECO:0000256" key="5">
    <source>
        <dbReference type="ARBA" id="ARBA00022692"/>
    </source>
</evidence>
<dbReference type="InterPro" id="IPR003092">
    <property type="entry name" value="2pore_dom_K_chnl_TASK"/>
</dbReference>
<evidence type="ECO:0000256" key="6">
    <source>
        <dbReference type="ARBA" id="ARBA00022826"/>
    </source>
</evidence>
<proteinExistence type="inferred from homology"/>
<comment type="caution">
    <text evidence="15">The sequence shown here is derived from an EMBL/GenBank/DDBJ whole genome shotgun (WGS) entry which is preliminary data.</text>
</comment>
<dbReference type="PANTHER" id="PTHR11003:SF172">
    <property type="entry name" value="TWO PORE POTASSIUM CHANNEL PROTEIN SUP-9"/>
    <property type="match status" value="1"/>
</dbReference>
<dbReference type="AlphaFoldDB" id="A0AA36MEM3"/>
<evidence type="ECO:0000256" key="11">
    <source>
        <dbReference type="ARBA" id="ARBA00023303"/>
    </source>
</evidence>
<dbReference type="GO" id="GO:0022841">
    <property type="term" value="F:potassium ion leak channel activity"/>
    <property type="evidence" value="ECO:0007669"/>
    <property type="project" value="TreeGrafter"/>
</dbReference>
<dbReference type="EMBL" id="CATQJL010000326">
    <property type="protein sequence ID" value="CAJ0609711.1"/>
    <property type="molecule type" value="Genomic_DNA"/>
</dbReference>
<evidence type="ECO:0000256" key="10">
    <source>
        <dbReference type="ARBA" id="ARBA00023136"/>
    </source>
</evidence>
<organism evidence="15 16">
    <name type="scientific">Cylicocyclus nassatus</name>
    <name type="common">Nematode worm</name>
    <dbReference type="NCBI Taxonomy" id="53992"/>
    <lineage>
        <taxon>Eukaryota</taxon>
        <taxon>Metazoa</taxon>
        <taxon>Ecdysozoa</taxon>
        <taxon>Nematoda</taxon>
        <taxon>Chromadorea</taxon>
        <taxon>Rhabditida</taxon>
        <taxon>Rhabditina</taxon>
        <taxon>Rhabditomorpha</taxon>
        <taxon>Strongyloidea</taxon>
        <taxon>Strongylidae</taxon>
        <taxon>Cylicocyclus</taxon>
    </lineage>
</organism>
<keyword evidence="4" id="KW-0633">Potassium transport</keyword>
<comment type="subcellular location">
    <subcellularLocation>
        <location evidence="1">Membrane</location>
        <topology evidence="1">Multi-pass membrane protein</topology>
    </subcellularLocation>
</comment>
<dbReference type="InterPro" id="IPR013099">
    <property type="entry name" value="K_chnl_dom"/>
</dbReference>
<keyword evidence="16" id="KW-1185">Reference proteome</keyword>
<keyword evidence="6" id="KW-0631">Potassium channel</keyword>
<keyword evidence="7" id="KW-0630">Potassium</keyword>
<keyword evidence="3 12" id="KW-0813">Transport</keyword>
<feature type="domain" description="Potassium channel" evidence="14">
    <location>
        <begin position="108"/>
        <end position="165"/>
    </location>
</feature>
<accession>A0AA36MEM3</accession>
<keyword evidence="8 13" id="KW-1133">Transmembrane helix</keyword>
<feature type="domain" description="Potassium channel" evidence="14">
    <location>
        <begin position="206"/>
        <end position="279"/>
    </location>
</feature>
<feature type="transmembrane region" description="Helical" evidence="13">
    <location>
        <begin position="257"/>
        <end position="280"/>
    </location>
</feature>
<comment type="similarity">
    <text evidence="2 12">Belongs to the two pore domain potassium channel (TC 1.A.1.8) family.</text>
</comment>
<evidence type="ECO:0000256" key="4">
    <source>
        <dbReference type="ARBA" id="ARBA00022538"/>
    </source>
</evidence>
<feature type="transmembrane region" description="Helical" evidence="13">
    <location>
        <begin position="195"/>
        <end position="215"/>
    </location>
</feature>